<dbReference type="PATRIC" id="fig|758793.3.peg.2983"/>
<dbReference type="STRING" id="758793.BRPE64_BCDS00740"/>
<reference evidence="1 2" key="1">
    <citation type="journal article" date="2013" name="Genome Announc.">
        <title>Complete Genome Sequence of Burkholderia sp. Strain RPE64, Bacterial Symbiont of the Bean Bug Riptortus pedestris.</title>
        <authorList>
            <person name="Shibata T.F."/>
            <person name="Maeda T."/>
            <person name="Nikoh N."/>
            <person name="Yamaguchi K."/>
            <person name="Oshima K."/>
            <person name="Hattori M."/>
            <person name="Nishiyama T."/>
            <person name="Hasebe M."/>
            <person name="Fukatsu T."/>
            <person name="Kikuchi Y."/>
            <person name="Shigenobu S."/>
        </authorList>
    </citation>
    <scope>NUCLEOTIDE SEQUENCE [LARGE SCALE GENOMIC DNA]</scope>
</reference>
<dbReference type="AlphaFoldDB" id="R4WUU0"/>
<dbReference type="HOGENOM" id="CLU_2877124_0_0_4"/>
<keyword evidence="2" id="KW-1185">Reference proteome</keyword>
<gene>
    <name evidence="1" type="ORF">BRPE64_BCDS00740</name>
</gene>
<dbReference type="Proteomes" id="UP000013966">
    <property type="component" value="Chromosome 2"/>
</dbReference>
<dbReference type="RefSeq" id="WP_016354166.1">
    <property type="nucleotide sequence ID" value="NC_021294.1"/>
</dbReference>
<name>R4WUU0_9BURK</name>
<evidence type="ECO:0000313" key="2">
    <source>
        <dbReference type="Proteomes" id="UP000013966"/>
    </source>
</evidence>
<protein>
    <submittedName>
        <fullName evidence="1">Uncharacterized protein</fullName>
    </submittedName>
</protein>
<reference evidence="1 2" key="2">
    <citation type="journal article" date="2018" name="Int. J. Syst. Evol. Microbiol.">
        <title>Burkholderia insecticola sp. nov., a gut symbiotic bacterium of the bean bug Riptortus pedestris.</title>
        <authorList>
            <person name="Takeshita K."/>
            <person name="Tamaki H."/>
            <person name="Ohbayashi T."/>
            <person name="Meng X.-Y."/>
            <person name="Sone T."/>
            <person name="Mitani Y."/>
            <person name="Peeters C."/>
            <person name="Kikuchi Y."/>
            <person name="Vandamme P."/>
        </authorList>
    </citation>
    <scope>NUCLEOTIDE SEQUENCE [LARGE SCALE GENOMIC DNA]</scope>
    <source>
        <strain evidence="1">RPE64</strain>
    </source>
</reference>
<accession>R4WUU0</accession>
<dbReference type="OrthoDB" id="9133338at2"/>
<sequence>MTPFEIHSAGRAAHTGRMPIAPRTPAAWRAYAHMRRAWLIADEFAGRQRPHMRRARQQSTVHS</sequence>
<dbReference type="EMBL" id="AP013059">
    <property type="protein sequence ID" value="BAN24735.1"/>
    <property type="molecule type" value="Genomic_DNA"/>
</dbReference>
<organism evidence="1 2">
    <name type="scientific">Caballeronia insecticola</name>
    <dbReference type="NCBI Taxonomy" id="758793"/>
    <lineage>
        <taxon>Bacteria</taxon>
        <taxon>Pseudomonadati</taxon>
        <taxon>Pseudomonadota</taxon>
        <taxon>Betaproteobacteria</taxon>
        <taxon>Burkholderiales</taxon>
        <taxon>Burkholderiaceae</taxon>
        <taxon>Caballeronia</taxon>
    </lineage>
</organism>
<dbReference type="KEGG" id="buo:BRPE64_BCDS00740"/>
<proteinExistence type="predicted"/>
<evidence type="ECO:0000313" key="1">
    <source>
        <dbReference type="EMBL" id="BAN24735.1"/>
    </source>
</evidence>